<accession>A0ABV0RKD2</accession>
<evidence type="ECO:0000313" key="3">
    <source>
        <dbReference type="Proteomes" id="UP001434883"/>
    </source>
</evidence>
<sequence length="107" mass="11824">MPRGITCQELEAEGTLPELILEEKIHSSPDEYDKKQRSRNSDLMGKESGEPGGGLEDSLEGEEQPGQEKGDPDDNFDMELVAKPTHTGEDVKIPRNVPPHRSLRTTA</sequence>
<evidence type="ECO:0000313" key="2">
    <source>
        <dbReference type="EMBL" id="MEQ2208176.1"/>
    </source>
</evidence>
<reference evidence="2 3" key="1">
    <citation type="submission" date="2021-06" db="EMBL/GenBank/DDBJ databases">
        <authorList>
            <person name="Palmer J.M."/>
        </authorList>
    </citation>
    <scope>NUCLEOTIDE SEQUENCE [LARGE SCALE GENOMIC DNA]</scope>
    <source>
        <strain evidence="2 3">XC_2019</strain>
        <tissue evidence="2">Muscle</tissue>
    </source>
</reference>
<organism evidence="2 3">
    <name type="scientific">Xenoophorus captivus</name>
    <dbReference type="NCBI Taxonomy" id="1517983"/>
    <lineage>
        <taxon>Eukaryota</taxon>
        <taxon>Metazoa</taxon>
        <taxon>Chordata</taxon>
        <taxon>Craniata</taxon>
        <taxon>Vertebrata</taxon>
        <taxon>Euteleostomi</taxon>
        <taxon>Actinopterygii</taxon>
        <taxon>Neopterygii</taxon>
        <taxon>Teleostei</taxon>
        <taxon>Neoteleostei</taxon>
        <taxon>Acanthomorphata</taxon>
        <taxon>Ovalentaria</taxon>
        <taxon>Atherinomorphae</taxon>
        <taxon>Cyprinodontiformes</taxon>
        <taxon>Goodeidae</taxon>
        <taxon>Xenoophorus</taxon>
    </lineage>
</organism>
<proteinExistence type="predicted"/>
<comment type="caution">
    <text evidence="2">The sequence shown here is derived from an EMBL/GenBank/DDBJ whole genome shotgun (WGS) entry which is preliminary data.</text>
</comment>
<evidence type="ECO:0000256" key="1">
    <source>
        <dbReference type="SAM" id="MobiDB-lite"/>
    </source>
</evidence>
<gene>
    <name evidence="2" type="ORF">XENOCAPTIV_028239</name>
</gene>
<dbReference type="EMBL" id="JAHRIN010049657">
    <property type="protein sequence ID" value="MEQ2208176.1"/>
    <property type="molecule type" value="Genomic_DNA"/>
</dbReference>
<keyword evidence="3" id="KW-1185">Reference proteome</keyword>
<feature type="compositionally biased region" description="Basic and acidic residues" evidence="1">
    <location>
        <begin position="21"/>
        <end position="35"/>
    </location>
</feature>
<feature type="non-terminal residue" evidence="2">
    <location>
        <position position="107"/>
    </location>
</feature>
<name>A0ABV0RKD2_9TELE</name>
<protein>
    <submittedName>
        <fullName evidence="2">Uncharacterized protein</fullName>
    </submittedName>
</protein>
<feature type="region of interest" description="Disordered" evidence="1">
    <location>
        <begin position="1"/>
        <end position="107"/>
    </location>
</feature>
<dbReference type="Proteomes" id="UP001434883">
    <property type="component" value="Unassembled WGS sequence"/>
</dbReference>